<dbReference type="InterPro" id="IPR011991">
    <property type="entry name" value="ArsR-like_HTH"/>
</dbReference>
<dbReference type="Gene3D" id="1.10.10.10">
    <property type="entry name" value="Winged helix-like DNA-binding domain superfamily/Winged helix DNA-binding domain"/>
    <property type="match status" value="1"/>
</dbReference>
<sequence length="94" mass="10488">MDETKSSDRALSIFSALSDKTRLSIIRELLKGDKPCAELISGFGLSKSTFSHHAKVLARSGLVKFRREGKFLFFSLERDLLKGSIEVFIEGEGH</sequence>
<evidence type="ECO:0000256" key="2">
    <source>
        <dbReference type="ARBA" id="ARBA00023125"/>
    </source>
</evidence>
<evidence type="ECO:0000313" key="6">
    <source>
        <dbReference type="Proteomes" id="UP000253034"/>
    </source>
</evidence>
<keyword evidence="2 5" id="KW-0238">DNA-binding</keyword>
<dbReference type="GO" id="GO:0003677">
    <property type="term" value="F:DNA binding"/>
    <property type="evidence" value="ECO:0007669"/>
    <property type="project" value="UniProtKB-KW"/>
</dbReference>
<dbReference type="OrthoDB" id="9798835at2"/>
<gene>
    <name evidence="5" type="ORF">DFR58_13415</name>
</gene>
<dbReference type="EMBL" id="QPJT01000034">
    <property type="protein sequence ID" value="RCX09611.1"/>
    <property type="molecule type" value="Genomic_DNA"/>
</dbReference>
<proteinExistence type="predicted"/>
<feature type="domain" description="HTH arsR-type" evidence="4">
    <location>
        <begin position="2"/>
        <end position="94"/>
    </location>
</feature>
<dbReference type="SMART" id="SM00418">
    <property type="entry name" value="HTH_ARSR"/>
    <property type="match status" value="1"/>
</dbReference>
<dbReference type="PROSITE" id="PS50987">
    <property type="entry name" value="HTH_ARSR_2"/>
    <property type="match status" value="1"/>
</dbReference>
<comment type="caution">
    <text evidence="5">The sequence shown here is derived from an EMBL/GenBank/DDBJ whole genome shotgun (WGS) entry which is preliminary data.</text>
</comment>
<evidence type="ECO:0000256" key="3">
    <source>
        <dbReference type="ARBA" id="ARBA00023163"/>
    </source>
</evidence>
<evidence type="ECO:0000256" key="1">
    <source>
        <dbReference type="ARBA" id="ARBA00023015"/>
    </source>
</evidence>
<keyword evidence="1" id="KW-0805">Transcription regulation</keyword>
<dbReference type="AlphaFoldDB" id="A0A369AKB0"/>
<dbReference type="InterPro" id="IPR001845">
    <property type="entry name" value="HTH_ArsR_DNA-bd_dom"/>
</dbReference>
<dbReference type="PANTHER" id="PTHR33154:SF25">
    <property type="entry name" value="LMO0101 PROTEIN"/>
    <property type="match status" value="1"/>
</dbReference>
<keyword evidence="6" id="KW-1185">Reference proteome</keyword>
<dbReference type="RefSeq" id="WP_114299761.1">
    <property type="nucleotide sequence ID" value="NZ_QPJT01000034.1"/>
</dbReference>
<dbReference type="CDD" id="cd00090">
    <property type="entry name" value="HTH_ARSR"/>
    <property type="match status" value="1"/>
</dbReference>
<reference evidence="5 6" key="1">
    <citation type="submission" date="2018-07" db="EMBL/GenBank/DDBJ databases">
        <title>Genomic Encyclopedia of Type Strains, Phase IV (KMG-IV): sequencing the most valuable type-strain genomes for metagenomic binning, comparative biology and taxonomic classification.</title>
        <authorList>
            <person name="Goeker M."/>
        </authorList>
    </citation>
    <scope>NUCLEOTIDE SEQUENCE [LARGE SCALE GENOMIC DNA]</scope>
    <source>
        <strain evidence="5 6">DSM 27016</strain>
    </source>
</reference>
<keyword evidence="3" id="KW-0804">Transcription</keyword>
<dbReference type="PANTHER" id="PTHR33154">
    <property type="entry name" value="TRANSCRIPTIONAL REGULATOR, ARSR FAMILY"/>
    <property type="match status" value="1"/>
</dbReference>
<evidence type="ECO:0000313" key="5">
    <source>
        <dbReference type="EMBL" id="RCX09611.1"/>
    </source>
</evidence>
<dbReference type="InterPro" id="IPR036390">
    <property type="entry name" value="WH_DNA-bd_sf"/>
</dbReference>
<evidence type="ECO:0000259" key="4">
    <source>
        <dbReference type="PROSITE" id="PS50987"/>
    </source>
</evidence>
<accession>A0A369AKB0</accession>
<dbReference type="Proteomes" id="UP000253034">
    <property type="component" value="Unassembled WGS sequence"/>
</dbReference>
<dbReference type="SUPFAM" id="SSF46785">
    <property type="entry name" value="Winged helix' DNA-binding domain"/>
    <property type="match status" value="1"/>
</dbReference>
<dbReference type="NCBIfam" id="NF033788">
    <property type="entry name" value="HTH_metalloreg"/>
    <property type="match status" value="1"/>
</dbReference>
<name>A0A369AKB0_9FIRM</name>
<dbReference type="InterPro" id="IPR036388">
    <property type="entry name" value="WH-like_DNA-bd_sf"/>
</dbReference>
<dbReference type="GO" id="GO:0003700">
    <property type="term" value="F:DNA-binding transcription factor activity"/>
    <property type="evidence" value="ECO:0007669"/>
    <property type="project" value="InterPro"/>
</dbReference>
<protein>
    <submittedName>
        <fullName evidence="5">DNA-binding transcriptional ArsR family regulator</fullName>
    </submittedName>
</protein>
<organism evidence="5 6">
    <name type="scientific">Anaerobacterium chartisolvens</name>
    <dbReference type="NCBI Taxonomy" id="1297424"/>
    <lineage>
        <taxon>Bacteria</taxon>
        <taxon>Bacillati</taxon>
        <taxon>Bacillota</taxon>
        <taxon>Clostridia</taxon>
        <taxon>Eubacteriales</taxon>
        <taxon>Oscillospiraceae</taxon>
        <taxon>Anaerobacterium</taxon>
    </lineage>
</organism>
<dbReference type="Pfam" id="PF12840">
    <property type="entry name" value="HTH_20"/>
    <property type="match status" value="1"/>
</dbReference>
<dbReference type="InterPro" id="IPR051081">
    <property type="entry name" value="HTH_MetalResp_TranReg"/>
</dbReference>